<keyword evidence="2" id="KW-1185">Reference proteome</keyword>
<dbReference type="OrthoDB" id="1650587at2759"/>
<dbReference type="Proteomes" id="UP000631114">
    <property type="component" value="Unassembled WGS sequence"/>
</dbReference>
<dbReference type="EMBL" id="JADFTS010000003">
    <property type="protein sequence ID" value="KAF9613582.1"/>
    <property type="molecule type" value="Genomic_DNA"/>
</dbReference>
<dbReference type="AlphaFoldDB" id="A0A835M241"/>
<accession>A0A835M241</accession>
<reference evidence="1 2" key="1">
    <citation type="submission" date="2020-10" db="EMBL/GenBank/DDBJ databases">
        <title>The Coptis chinensis genome and diversification of protoberbering-type alkaloids.</title>
        <authorList>
            <person name="Wang B."/>
            <person name="Shu S."/>
            <person name="Song C."/>
            <person name="Liu Y."/>
        </authorList>
    </citation>
    <scope>NUCLEOTIDE SEQUENCE [LARGE SCALE GENOMIC DNA]</scope>
    <source>
        <strain evidence="1">HL-2020</strain>
        <tissue evidence="1">Leaf</tissue>
    </source>
</reference>
<name>A0A835M241_9MAGN</name>
<evidence type="ECO:0000313" key="2">
    <source>
        <dbReference type="Proteomes" id="UP000631114"/>
    </source>
</evidence>
<gene>
    <name evidence="1" type="ORF">IFM89_009252</name>
</gene>
<comment type="caution">
    <text evidence="1">The sequence shown here is derived from an EMBL/GenBank/DDBJ whole genome shotgun (WGS) entry which is preliminary data.</text>
</comment>
<evidence type="ECO:0000313" key="1">
    <source>
        <dbReference type="EMBL" id="KAF9613582.1"/>
    </source>
</evidence>
<protein>
    <submittedName>
        <fullName evidence="1">Uncharacterized protein</fullName>
    </submittedName>
</protein>
<organism evidence="1 2">
    <name type="scientific">Coptis chinensis</name>
    <dbReference type="NCBI Taxonomy" id="261450"/>
    <lineage>
        <taxon>Eukaryota</taxon>
        <taxon>Viridiplantae</taxon>
        <taxon>Streptophyta</taxon>
        <taxon>Embryophyta</taxon>
        <taxon>Tracheophyta</taxon>
        <taxon>Spermatophyta</taxon>
        <taxon>Magnoliopsida</taxon>
        <taxon>Ranunculales</taxon>
        <taxon>Ranunculaceae</taxon>
        <taxon>Coptidoideae</taxon>
        <taxon>Coptis</taxon>
    </lineage>
</organism>
<sequence length="149" mass="16716">MKGVLVERLEEMKNSDKVGEDNGVVNTRFRQEKRVEYGVDSSSEEELAIGEVDAIESTIEEEVDELGKKGSGFCLIFIVILGFSKPKKMAHFNGDGQPVGEGSISFVSYLGSVMRKHCPISYEHWKDVPDQIKVMIWNLVTVCFRLLSV</sequence>
<proteinExistence type="predicted"/>